<proteinExistence type="predicted"/>
<protein>
    <recommendedName>
        <fullName evidence="3">Methyl-accepting chemotaxis protein</fullName>
    </recommendedName>
</protein>
<organism evidence="1 2">
    <name type="scientific">Pseudomonas inefficax</name>
    <dbReference type="NCBI Taxonomy" id="2078786"/>
    <lineage>
        <taxon>Bacteria</taxon>
        <taxon>Pseudomonadati</taxon>
        <taxon>Pseudomonadota</taxon>
        <taxon>Gammaproteobacteria</taxon>
        <taxon>Pseudomonadales</taxon>
        <taxon>Pseudomonadaceae</taxon>
        <taxon>Pseudomonas</taxon>
    </lineage>
</organism>
<evidence type="ECO:0000313" key="2">
    <source>
        <dbReference type="Proteomes" id="UP000294335"/>
    </source>
</evidence>
<gene>
    <name evidence="1" type="ORF">JV551A3_V1_1520101</name>
</gene>
<dbReference type="Proteomes" id="UP000294335">
    <property type="component" value="Unassembled WGS sequence"/>
</dbReference>
<dbReference type="AlphaFoldDB" id="A0AAQ1SU95"/>
<reference evidence="1 2" key="1">
    <citation type="submission" date="2018-02" db="EMBL/GenBank/DDBJ databases">
        <authorList>
            <person name="Dubost A."/>
        </authorList>
    </citation>
    <scope>NUCLEOTIDE SEQUENCE [LARGE SCALE GENOMIC DNA]</scope>
    <source>
        <strain evidence="2">JV551A3</strain>
    </source>
</reference>
<accession>A0AAQ1SU95</accession>
<keyword evidence="2" id="KW-1185">Reference proteome</keyword>
<evidence type="ECO:0008006" key="3">
    <source>
        <dbReference type="Google" id="ProtNLM"/>
    </source>
</evidence>
<evidence type="ECO:0000313" key="1">
    <source>
        <dbReference type="EMBL" id="SPO61828.1"/>
    </source>
</evidence>
<name>A0AAQ1SU95_9PSED</name>
<comment type="caution">
    <text evidence="1">The sequence shown here is derived from an EMBL/GenBank/DDBJ whole genome shotgun (WGS) entry which is preliminary data.</text>
</comment>
<sequence>MAREVDRNLLNIRELSTFSAAGAQQTSEASKALSGLVGEMTTLVGRFKV</sequence>
<dbReference type="EMBL" id="OPYN01000152">
    <property type="protein sequence ID" value="SPO61828.1"/>
    <property type="molecule type" value="Genomic_DNA"/>
</dbReference>